<dbReference type="Proteomes" id="UP001367676">
    <property type="component" value="Unassembled WGS sequence"/>
</dbReference>
<name>A0AAN9T6L3_9HEMI</name>
<protein>
    <submittedName>
        <fullName evidence="1">Uncharacterized protein</fullName>
    </submittedName>
</protein>
<gene>
    <name evidence="1" type="ORF">V9T40_012074</name>
</gene>
<dbReference type="EMBL" id="JBBCAQ010000036">
    <property type="protein sequence ID" value="KAK7575788.1"/>
    <property type="molecule type" value="Genomic_DNA"/>
</dbReference>
<comment type="caution">
    <text evidence="1">The sequence shown here is derived from an EMBL/GenBank/DDBJ whole genome shotgun (WGS) entry which is preliminary data.</text>
</comment>
<proteinExistence type="predicted"/>
<organism evidence="1 2">
    <name type="scientific">Parthenolecanium corni</name>
    <dbReference type="NCBI Taxonomy" id="536013"/>
    <lineage>
        <taxon>Eukaryota</taxon>
        <taxon>Metazoa</taxon>
        <taxon>Ecdysozoa</taxon>
        <taxon>Arthropoda</taxon>
        <taxon>Hexapoda</taxon>
        <taxon>Insecta</taxon>
        <taxon>Pterygota</taxon>
        <taxon>Neoptera</taxon>
        <taxon>Paraneoptera</taxon>
        <taxon>Hemiptera</taxon>
        <taxon>Sternorrhyncha</taxon>
        <taxon>Coccoidea</taxon>
        <taxon>Coccidae</taxon>
        <taxon>Parthenolecanium</taxon>
    </lineage>
</organism>
<accession>A0AAN9T6L3</accession>
<evidence type="ECO:0000313" key="2">
    <source>
        <dbReference type="Proteomes" id="UP001367676"/>
    </source>
</evidence>
<evidence type="ECO:0000313" key="1">
    <source>
        <dbReference type="EMBL" id="KAK7575788.1"/>
    </source>
</evidence>
<keyword evidence="2" id="KW-1185">Reference proteome</keyword>
<sequence length="227" mass="26045">MRGVYSLKISNNKNEVELQAIDYTKYLDALKKANEGYVSKYFGRVSSLKKQATDICQLTRAQLITLCYWIANSEPYRRSKFQLIRLERFLPACFPHNIDVGQDGIKHLIDMVTCPYIKKYFIESLKEEVPLYQHAGVLFVSGNLGKNSALVFITRSDENNGVIYDPSGHVTEIDMTTLKKVKNIKEIVRKATEASEELDNLAPDTLDSDEFWNVDSSERPLYFKDLL</sequence>
<dbReference type="AlphaFoldDB" id="A0AAN9T6L3"/>
<reference evidence="1 2" key="1">
    <citation type="submission" date="2024-03" db="EMBL/GenBank/DDBJ databases">
        <title>Adaptation during the transition from Ophiocordyceps entomopathogen to insect associate is accompanied by gene loss and intensified selection.</title>
        <authorList>
            <person name="Ward C.M."/>
            <person name="Onetto C.A."/>
            <person name="Borneman A.R."/>
        </authorList>
    </citation>
    <scope>NUCLEOTIDE SEQUENCE [LARGE SCALE GENOMIC DNA]</scope>
    <source>
        <strain evidence="1">AWRI1</strain>
        <tissue evidence="1">Single Adult Female</tissue>
    </source>
</reference>